<dbReference type="OrthoDB" id="441239at2759"/>
<reference evidence="1" key="1">
    <citation type="submission" date="2021-02" db="EMBL/GenBank/DDBJ databases">
        <authorList>
            <person name="Dougan E. K."/>
            <person name="Rhodes N."/>
            <person name="Thang M."/>
            <person name="Chan C."/>
        </authorList>
    </citation>
    <scope>NUCLEOTIDE SEQUENCE</scope>
</reference>
<name>A0A813FPZ9_POLGL</name>
<dbReference type="AlphaFoldDB" id="A0A813FPZ9"/>
<proteinExistence type="predicted"/>
<dbReference type="CDD" id="cd22961">
    <property type="entry name" value="DD_TEX55-like"/>
    <property type="match status" value="1"/>
</dbReference>
<dbReference type="Proteomes" id="UP000654075">
    <property type="component" value="Unassembled WGS sequence"/>
</dbReference>
<protein>
    <submittedName>
        <fullName evidence="1">Uncharacterized protein</fullName>
    </submittedName>
</protein>
<comment type="caution">
    <text evidence="1">The sequence shown here is derived from an EMBL/GenBank/DDBJ whole genome shotgun (WGS) entry which is preliminary data.</text>
</comment>
<accession>A0A813FPZ9</accession>
<keyword evidence="2" id="KW-1185">Reference proteome</keyword>
<organism evidence="1 2">
    <name type="scientific">Polarella glacialis</name>
    <name type="common">Dinoflagellate</name>
    <dbReference type="NCBI Taxonomy" id="89957"/>
    <lineage>
        <taxon>Eukaryota</taxon>
        <taxon>Sar</taxon>
        <taxon>Alveolata</taxon>
        <taxon>Dinophyceae</taxon>
        <taxon>Suessiales</taxon>
        <taxon>Suessiaceae</taxon>
        <taxon>Polarella</taxon>
    </lineage>
</organism>
<gene>
    <name evidence="1" type="ORF">PGLA1383_LOCUS30484</name>
</gene>
<dbReference type="EMBL" id="CAJNNV010025149">
    <property type="protein sequence ID" value="CAE8612699.1"/>
    <property type="molecule type" value="Genomic_DNA"/>
</dbReference>
<sequence length="161" mass="17556">MEVLVTDCIGVPADAIVSVRFGPTRRQAPLAAVCANSLKFPSHPEAICEPLKIEVLQPIASARLVLHPNKDAYRISFLGNSDLAMSLTVKSLKDLKDGVGIKTEQVGDRESRLAAMLPQKSFQDAASSARDYLEGHGLLKYVQALLHAIIQTRPKDPKDDR</sequence>
<evidence type="ECO:0000313" key="2">
    <source>
        <dbReference type="Proteomes" id="UP000654075"/>
    </source>
</evidence>
<evidence type="ECO:0000313" key="1">
    <source>
        <dbReference type="EMBL" id="CAE8612699.1"/>
    </source>
</evidence>